<comment type="caution">
    <text evidence="1">The sequence shown here is derived from an EMBL/GenBank/DDBJ whole genome shotgun (WGS) entry which is preliminary data.</text>
</comment>
<reference evidence="1" key="1">
    <citation type="submission" date="2021-05" db="EMBL/GenBank/DDBJ databases">
        <title>Energy efficiency and biological interactions define the core microbiome of deep oligotrophic groundwater.</title>
        <authorList>
            <person name="Mehrshad M."/>
            <person name="Lopez-Fernandez M."/>
            <person name="Bell E."/>
            <person name="Bernier-Latmani R."/>
            <person name="Bertilsson S."/>
            <person name="Dopson M."/>
        </authorList>
    </citation>
    <scope>NUCLEOTIDE SEQUENCE</scope>
    <source>
        <strain evidence="1">Modern_marine.mb.64</strain>
    </source>
</reference>
<gene>
    <name evidence="1" type="ORF">KJ970_13180</name>
</gene>
<accession>A0A948W464</accession>
<name>A0A948W464_UNCEI</name>
<dbReference type="Pfam" id="PF18906">
    <property type="entry name" value="Phage_tube_2"/>
    <property type="match status" value="1"/>
</dbReference>
<evidence type="ECO:0000313" key="2">
    <source>
        <dbReference type="Proteomes" id="UP000777784"/>
    </source>
</evidence>
<evidence type="ECO:0000313" key="1">
    <source>
        <dbReference type="EMBL" id="MBU2691867.1"/>
    </source>
</evidence>
<sequence length="330" mass="35331">MGYGKHEGAVAFVRASSAADKPATGYKFFVCDDADIELNPQTYEAINNITPDTPRIEHGGFELPWHINGIEPNVNTLGYAMACALGGDTWDTDHHDIEAANSSQYINALVDKVQDLGTSTPTQRAFGAKISEWSIEFQRNAFFKMGLSGMACNTELGAALSPSMTYGANNAPLSWACLTTALGGYFKYGVDGADPATSDPEVLGFKIAGTREQTPSGYGLESEQPTRMNEAGRGITFEITKEFCGTHAKAQWEAFKAKQVISVTWKAVTGTSSAIMTKVFGQVVGKFGEAIGTGAETIMGTLQCKAFRYESASPIVGFTIIDGTVGAYWI</sequence>
<dbReference type="InterPro" id="IPR044000">
    <property type="entry name" value="Phage_tube_2"/>
</dbReference>
<dbReference type="AlphaFoldDB" id="A0A948W464"/>
<dbReference type="EMBL" id="JAHJDP010000077">
    <property type="protein sequence ID" value="MBU2691867.1"/>
    <property type="molecule type" value="Genomic_DNA"/>
</dbReference>
<proteinExistence type="predicted"/>
<dbReference type="Proteomes" id="UP000777784">
    <property type="component" value="Unassembled WGS sequence"/>
</dbReference>
<organism evidence="1 2">
    <name type="scientific">Eiseniibacteriota bacterium</name>
    <dbReference type="NCBI Taxonomy" id="2212470"/>
    <lineage>
        <taxon>Bacteria</taxon>
        <taxon>Candidatus Eiseniibacteriota</taxon>
    </lineage>
</organism>
<protein>
    <submittedName>
        <fullName evidence="1">Uncharacterized protein</fullName>
    </submittedName>
</protein>